<evidence type="ECO:0000313" key="1">
    <source>
        <dbReference type="EMBL" id="KAJ1893356.1"/>
    </source>
</evidence>
<sequence>MADTPNKENVTMEVELTPEQKQAEERRILVEGTSSGLSLQLQVVDLNRNVKFLERGITASEVHYIHRALRTVSALRKRLQPEVLAEIIAAHTSPVNQQIVADCLKSILESLGQRPAENPAARSCEPEVCLFFGLLAQLHLLDSKAYERGAQLSNVLVAMMSSTQRRTLDSVVSRVFFYYSRFFEVADCLSDARPTLLGALQTATLTNMKETKAMLLTLLLRNYLHYKLYDQAERLAAKSTFPSEAPNNLLARYLYYMGRIEAIQLNYSQAQLHLLEATRKAPSNSTTAGFQQTVHKVYVIVELLMGNIPERSLFRTPVLKKPLQPYLELTQAVRIGDLSQFQDVVQRYQDKFLQDQMLVLIQRLRHNVIKAGIRSISIAYSRISLRDICLKLHLDSEEDAEYIVAKAIRDGVIDATIDHEKGFVKSAEVHNVYGTSDPQHAFDKRITFCLNLYNESVKSMRYPGGDHRKELAYADEGIKRERELAQELENEDYDDGSDMDAMDEDL</sequence>
<dbReference type="EMBL" id="JANBPG010000848">
    <property type="protein sequence ID" value="KAJ1893356.1"/>
    <property type="molecule type" value="Genomic_DNA"/>
</dbReference>
<evidence type="ECO:0000313" key="2">
    <source>
        <dbReference type="Proteomes" id="UP001150581"/>
    </source>
</evidence>
<dbReference type="Proteomes" id="UP001150581">
    <property type="component" value="Unassembled WGS sequence"/>
</dbReference>
<name>A0ACC1IE43_9FUNG</name>
<proteinExistence type="predicted"/>
<organism evidence="1 2">
    <name type="scientific">Kickxella alabastrina</name>
    <dbReference type="NCBI Taxonomy" id="61397"/>
    <lineage>
        <taxon>Eukaryota</taxon>
        <taxon>Fungi</taxon>
        <taxon>Fungi incertae sedis</taxon>
        <taxon>Zoopagomycota</taxon>
        <taxon>Kickxellomycotina</taxon>
        <taxon>Kickxellomycetes</taxon>
        <taxon>Kickxellales</taxon>
        <taxon>Kickxellaceae</taxon>
        <taxon>Kickxella</taxon>
    </lineage>
</organism>
<comment type="caution">
    <text evidence="1">The sequence shown here is derived from an EMBL/GenBank/DDBJ whole genome shotgun (WGS) entry which is preliminary data.</text>
</comment>
<gene>
    <name evidence="1" type="primary">RPN3_1</name>
    <name evidence="1" type="ORF">LPJ66_005811</name>
</gene>
<keyword evidence="1" id="KW-0647">Proteasome</keyword>
<protein>
    <submittedName>
        <fullName evidence="1">26S proteasome non-ATPase regulatory subunit</fullName>
    </submittedName>
</protein>
<reference evidence="1" key="1">
    <citation type="submission" date="2022-07" db="EMBL/GenBank/DDBJ databases">
        <title>Phylogenomic reconstructions and comparative analyses of Kickxellomycotina fungi.</title>
        <authorList>
            <person name="Reynolds N.K."/>
            <person name="Stajich J.E."/>
            <person name="Barry K."/>
            <person name="Grigoriev I.V."/>
            <person name="Crous P."/>
            <person name="Smith M.E."/>
        </authorList>
    </citation>
    <scope>NUCLEOTIDE SEQUENCE</scope>
    <source>
        <strain evidence="1">Benny 63K</strain>
    </source>
</reference>
<keyword evidence="2" id="KW-1185">Reference proteome</keyword>
<accession>A0ACC1IE43</accession>